<protein>
    <submittedName>
        <fullName evidence="2">Uncharacterized protein</fullName>
    </submittedName>
</protein>
<evidence type="ECO:0000313" key="2">
    <source>
        <dbReference type="EMBL" id="KAK2093017.1"/>
    </source>
</evidence>
<reference evidence="2 3" key="1">
    <citation type="submission" date="2023-05" db="EMBL/GenBank/DDBJ databases">
        <title>B98-5 Cell Line De Novo Hybrid Assembly: An Optical Mapping Approach.</title>
        <authorList>
            <person name="Kananen K."/>
            <person name="Auerbach J.A."/>
            <person name="Kautto E."/>
            <person name="Blachly J.S."/>
        </authorList>
    </citation>
    <scope>NUCLEOTIDE SEQUENCE [LARGE SCALE GENOMIC DNA]</scope>
    <source>
        <strain evidence="2">B95-8</strain>
        <tissue evidence="2">Cell line</tissue>
    </source>
</reference>
<comment type="caution">
    <text evidence="2">The sequence shown here is derived from an EMBL/GenBank/DDBJ whole genome shotgun (WGS) entry which is preliminary data.</text>
</comment>
<evidence type="ECO:0000256" key="1">
    <source>
        <dbReference type="SAM" id="MobiDB-lite"/>
    </source>
</evidence>
<accession>A0ABQ9U7H9</accession>
<dbReference type="EMBL" id="JASSZA010000015">
    <property type="protein sequence ID" value="KAK2093017.1"/>
    <property type="molecule type" value="Genomic_DNA"/>
</dbReference>
<feature type="region of interest" description="Disordered" evidence="1">
    <location>
        <begin position="1"/>
        <end position="21"/>
    </location>
</feature>
<sequence length="86" mass="9371">MASGLVHGQEAKGYCESEEDEGKLPICGRICQNESKPPSVMAARMLCHFSLLPKSANPKMPDEHKETFEGSGVPLAPGSVRWCRKV</sequence>
<gene>
    <name evidence="2" type="ORF">P7K49_029546</name>
</gene>
<keyword evidence="3" id="KW-1185">Reference proteome</keyword>
<organism evidence="2 3">
    <name type="scientific">Saguinus oedipus</name>
    <name type="common">Cotton-top tamarin</name>
    <name type="synonym">Oedipomidas oedipus</name>
    <dbReference type="NCBI Taxonomy" id="9490"/>
    <lineage>
        <taxon>Eukaryota</taxon>
        <taxon>Metazoa</taxon>
        <taxon>Chordata</taxon>
        <taxon>Craniata</taxon>
        <taxon>Vertebrata</taxon>
        <taxon>Euteleostomi</taxon>
        <taxon>Mammalia</taxon>
        <taxon>Eutheria</taxon>
        <taxon>Euarchontoglires</taxon>
        <taxon>Primates</taxon>
        <taxon>Haplorrhini</taxon>
        <taxon>Platyrrhini</taxon>
        <taxon>Cebidae</taxon>
        <taxon>Callitrichinae</taxon>
        <taxon>Saguinus</taxon>
    </lineage>
</organism>
<proteinExistence type="predicted"/>
<dbReference type="Proteomes" id="UP001266305">
    <property type="component" value="Unassembled WGS sequence"/>
</dbReference>
<evidence type="ECO:0000313" key="3">
    <source>
        <dbReference type="Proteomes" id="UP001266305"/>
    </source>
</evidence>
<name>A0ABQ9U7H9_SAGOE</name>